<evidence type="ECO:0000313" key="3">
    <source>
        <dbReference type="Proteomes" id="UP000008138"/>
    </source>
</evidence>
<dbReference type="GeneID" id="10361559"/>
<keyword evidence="3" id="KW-1185">Reference proteome</keyword>
<sequence>MRDDECARRLKELEERIEALEGLVNLALEELRDIRSLLEQRGSAARARDEGGHPLLRAIEERKFLDTKEIRSKSALRGLIERGVVVLLRDEGANREIATTKKIVSDLLSRLPLDVGEAERLGEREYELLEILNRLGYVIKKDNKYVATQLADEFKT</sequence>
<dbReference type="AlphaFoldDB" id="F2L581"/>
<dbReference type="STRING" id="999630.TUZN_2048"/>
<evidence type="ECO:0000256" key="1">
    <source>
        <dbReference type="SAM" id="Coils"/>
    </source>
</evidence>
<dbReference type="OrthoDB" id="28274at2157"/>
<dbReference type="Proteomes" id="UP000008138">
    <property type="component" value="Chromosome"/>
</dbReference>
<dbReference type="RefSeq" id="WP_013680841.1">
    <property type="nucleotide sequence ID" value="NC_015315.1"/>
</dbReference>
<reference evidence="2 3" key="1">
    <citation type="journal article" date="2011" name="J. Bacteriol.">
        <title>Complete genome sequence of the thermoacidophilic crenarchaeon Thermoproteus uzoniensis 768-20.</title>
        <authorList>
            <person name="Mardanov A.V."/>
            <person name="Gumerov V.M."/>
            <person name="Beletsky A.V."/>
            <person name="Prokofeva M.I."/>
            <person name="Bonch-Osmolovskaya E.A."/>
            <person name="Ravin N.V."/>
            <person name="Skryabin K.G."/>
        </authorList>
    </citation>
    <scope>NUCLEOTIDE SEQUENCE [LARGE SCALE GENOMIC DNA]</scope>
    <source>
        <strain evidence="2 3">768-20</strain>
    </source>
</reference>
<evidence type="ECO:0000313" key="2">
    <source>
        <dbReference type="EMBL" id="AEA13506.1"/>
    </source>
</evidence>
<dbReference type="HOGENOM" id="CLU_1782560_0_0_2"/>
<keyword evidence="1" id="KW-0175">Coiled coil</keyword>
<protein>
    <submittedName>
        <fullName evidence="2">Uncharacterized protein</fullName>
    </submittedName>
</protein>
<dbReference type="KEGG" id="tuz:TUZN_2048"/>
<reference key="2">
    <citation type="submission" date="2011-03" db="EMBL/GenBank/DDBJ databases">
        <title>Complete genome sequence of the thermoacidophilic crenarchaeon Thermoproteus uzoniensis 768-20.</title>
        <authorList>
            <person name="Mardanov A.V."/>
            <person name="Gumerov V.M."/>
            <person name="Beletsky A.V."/>
            <person name="Prokofeva M.I."/>
            <person name="Bonch-Osmolovskaya E.A."/>
            <person name="Ravin N.V."/>
            <person name="Skryabin K.G."/>
        </authorList>
    </citation>
    <scope>NUCLEOTIDE SEQUENCE</scope>
    <source>
        <strain>768-20</strain>
    </source>
</reference>
<dbReference type="eggNOG" id="arCOG05526">
    <property type="taxonomic scope" value="Archaea"/>
</dbReference>
<proteinExistence type="predicted"/>
<organism evidence="2 3">
    <name type="scientific">Thermoproteus uzoniensis (strain 768-20)</name>
    <dbReference type="NCBI Taxonomy" id="999630"/>
    <lineage>
        <taxon>Archaea</taxon>
        <taxon>Thermoproteota</taxon>
        <taxon>Thermoprotei</taxon>
        <taxon>Thermoproteales</taxon>
        <taxon>Thermoproteaceae</taxon>
        <taxon>Thermoproteus</taxon>
    </lineage>
</organism>
<accession>F2L581</accession>
<dbReference type="EMBL" id="CP002590">
    <property type="protein sequence ID" value="AEA13506.1"/>
    <property type="molecule type" value="Genomic_DNA"/>
</dbReference>
<name>F2L581_THEU7</name>
<gene>
    <name evidence="2" type="ordered locus">TUZN_2048</name>
</gene>
<feature type="coiled-coil region" evidence="1">
    <location>
        <begin position="3"/>
        <end position="30"/>
    </location>
</feature>